<feature type="region of interest" description="Disordered" evidence="1">
    <location>
        <begin position="34"/>
        <end position="58"/>
    </location>
</feature>
<dbReference type="AlphaFoldDB" id="A0AAE3GN74"/>
<name>A0AAE3GN74_9PSEU</name>
<dbReference type="RefSeq" id="WP_253777553.1">
    <property type="nucleotide sequence ID" value="NZ_JAMTCK010000017.1"/>
</dbReference>
<proteinExistence type="predicted"/>
<sequence>MTMFRMVTFWLVGVILCTLLANVLATGSITRPASRMTAPTAGAPTVSTLPVSSPLPAP</sequence>
<reference evidence="2" key="1">
    <citation type="submission" date="2022-06" db="EMBL/GenBank/DDBJ databases">
        <title>Genomic Encyclopedia of Archaeal and Bacterial Type Strains, Phase II (KMG-II): from individual species to whole genera.</title>
        <authorList>
            <person name="Goeker M."/>
        </authorList>
    </citation>
    <scope>NUCLEOTIDE SEQUENCE</scope>
    <source>
        <strain evidence="2">DSM 43935</strain>
    </source>
</reference>
<dbReference type="EMBL" id="JAMTCK010000017">
    <property type="protein sequence ID" value="MCP2169093.1"/>
    <property type="molecule type" value="Genomic_DNA"/>
</dbReference>
<evidence type="ECO:0000313" key="2">
    <source>
        <dbReference type="EMBL" id="MCP2169093.1"/>
    </source>
</evidence>
<dbReference type="Proteomes" id="UP001206128">
    <property type="component" value="Unassembled WGS sequence"/>
</dbReference>
<evidence type="ECO:0000256" key="1">
    <source>
        <dbReference type="SAM" id="MobiDB-lite"/>
    </source>
</evidence>
<gene>
    <name evidence="2" type="ORF">LX83_005977</name>
</gene>
<protein>
    <submittedName>
        <fullName evidence="2">Uncharacterized protein</fullName>
    </submittedName>
</protein>
<keyword evidence="3" id="KW-1185">Reference proteome</keyword>
<evidence type="ECO:0000313" key="3">
    <source>
        <dbReference type="Proteomes" id="UP001206128"/>
    </source>
</evidence>
<organism evidence="2 3">
    <name type="scientific">Goodfellowiella coeruleoviolacea</name>
    <dbReference type="NCBI Taxonomy" id="334858"/>
    <lineage>
        <taxon>Bacteria</taxon>
        <taxon>Bacillati</taxon>
        <taxon>Actinomycetota</taxon>
        <taxon>Actinomycetes</taxon>
        <taxon>Pseudonocardiales</taxon>
        <taxon>Pseudonocardiaceae</taxon>
        <taxon>Goodfellowiella</taxon>
    </lineage>
</organism>
<comment type="caution">
    <text evidence="2">The sequence shown here is derived from an EMBL/GenBank/DDBJ whole genome shotgun (WGS) entry which is preliminary data.</text>
</comment>
<accession>A0AAE3GN74</accession>